<keyword evidence="2" id="KW-0472">Membrane</keyword>
<reference evidence="3 4" key="1">
    <citation type="submission" date="2020-02" db="EMBL/GenBank/DDBJ databases">
        <title>Pseudoroseicyclus tamarix, sp. nov., isolated from offshore sediment of a Tamarix chinensis forest.</title>
        <authorList>
            <person name="Gai Y."/>
        </authorList>
    </citation>
    <scope>NUCLEOTIDE SEQUENCE [LARGE SCALE GENOMIC DNA]</scope>
    <source>
        <strain evidence="3 4">CLL3-39</strain>
    </source>
</reference>
<accession>A0A6B2JSP6</accession>
<dbReference type="InterPro" id="IPR013325">
    <property type="entry name" value="RNA_pol_sigma_r2"/>
</dbReference>
<keyword evidence="2" id="KW-1133">Transmembrane helix</keyword>
<proteinExistence type="predicted"/>
<dbReference type="GO" id="GO:0003700">
    <property type="term" value="F:DNA-binding transcription factor activity"/>
    <property type="evidence" value="ECO:0007669"/>
    <property type="project" value="InterPro"/>
</dbReference>
<dbReference type="Proteomes" id="UP000474757">
    <property type="component" value="Unassembled WGS sequence"/>
</dbReference>
<feature type="transmembrane region" description="Helical" evidence="2">
    <location>
        <begin position="247"/>
        <end position="267"/>
    </location>
</feature>
<organism evidence="3 4">
    <name type="scientific">Pseudoroseicyclus tamaricis</name>
    <dbReference type="NCBI Taxonomy" id="2705421"/>
    <lineage>
        <taxon>Bacteria</taxon>
        <taxon>Pseudomonadati</taxon>
        <taxon>Pseudomonadota</taxon>
        <taxon>Alphaproteobacteria</taxon>
        <taxon>Rhodobacterales</taxon>
        <taxon>Paracoccaceae</taxon>
        <taxon>Pseudoroseicyclus</taxon>
    </lineage>
</organism>
<keyword evidence="4" id="KW-1185">Reference proteome</keyword>
<dbReference type="GO" id="GO:0006352">
    <property type="term" value="P:DNA-templated transcription initiation"/>
    <property type="evidence" value="ECO:0007669"/>
    <property type="project" value="InterPro"/>
</dbReference>
<protein>
    <recommendedName>
        <fullName evidence="5">RNA polymerase sigma-70 factor (ECF subfamily)</fullName>
    </recommendedName>
</protein>
<evidence type="ECO:0000313" key="4">
    <source>
        <dbReference type="Proteomes" id="UP000474757"/>
    </source>
</evidence>
<evidence type="ECO:0000256" key="2">
    <source>
        <dbReference type="SAM" id="Phobius"/>
    </source>
</evidence>
<sequence>MAEDALTEAMRRVADGDREALSRLFAEAAPRLNGLARAMLGEGEAAAEAMEAAFRSAWQEGAGFPASGRTARAFLLMRLHREAAARQEPPGKLPELPEPERYLALNPAAESLDEDALIAIRQAWLFGAGYDRLAKEHAMALMGVRAWLRDNLALMRDDERGEAFDDFAEYQILAAEEALGLLSQEESEAYREAEGVMPELADEEADWAAHFTLFAEDLPPVPPDPALRARLLGRLFGEERGPLWRRLGIVPAIAGGAIAALVLIVAVRTGLVPGMGEPPAPVVAEEPAGLTLAADVTEGRLTAALGETGAEAESYWLWLLPEGQPPQPLGALRPGGEVVLQLPGDLWPVGAELGVSAGPSPEDEMLVTGTPVGEAGAGG</sequence>
<evidence type="ECO:0000256" key="1">
    <source>
        <dbReference type="SAM" id="MobiDB-lite"/>
    </source>
</evidence>
<keyword evidence="2" id="KW-0812">Transmembrane</keyword>
<comment type="caution">
    <text evidence="3">The sequence shown here is derived from an EMBL/GenBank/DDBJ whole genome shotgun (WGS) entry which is preliminary data.</text>
</comment>
<dbReference type="SUPFAM" id="SSF88946">
    <property type="entry name" value="Sigma2 domain of RNA polymerase sigma factors"/>
    <property type="match status" value="1"/>
</dbReference>
<dbReference type="Gene3D" id="1.10.1740.10">
    <property type="match status" value="1"/>
</dbReference>
<gene>
    <name evidence="3" type="ORF">GZA08_11495</name>
</gene>
<dbReference type="AlphaFoldDB" id="A0A6B2JSP6"/>
<dbReference type="EMBL" id="JAAGAB010000002">
    <property type="protein sequence ID" value="NDV01587.1"/>
    <property type="molecule type" value="Genomic_DNA"/>
</dbReference>
<evidence type="ECO:0008006" key="5">
    <source>
        <dbReference type="Google" id="ProtNLM"/>
    </source>
</evidence>
<evidence type="ECO:0000313" key="3">
    <source>
        <dbReference type="EMBL" id="NDV01587.1"/>
    </source>
</evidence>
<name>A0A6B2JSP6_9RHOB</name>
<feature type="region of interest" description="Disordered" evidence="1">
    <location>
        <begin position="356"/>
        <end position="379"/>
    </location>
</feature>
<dbReference type="RefSeq" id="WP_163893660.1">
    <property type="nucleotide sequence ID" value="NZ_JAAFYS010000002.1"/>
</dbReference>